<dbReference type="GO" id="GO:0072344">
    <property type="term" value="P:rescue of stalled ribosome"/>
    <property type="evidence" value="ECO:0007669"/>
    <property type="project" value="EnsemblFungi"/>
</dbReference>
<dbReference type="SUPFAM" id="SSF48403">
    <property type="entry name" value="Ankyrin repeat"/>
    <property type="match status" value="1"/>
</dbReference>
<dbReference type="GO" id="GO:0036266">
    <property type="term" value="C:Cdc48p-Npl4p-Vms1p AAA ATPase complex"/>
    <property type="evidence" value="ECO:0007669"/>
    <property type="project" value="EnsemblFungi"/>
</dbReference>
<name>A0A1G4K1L8_9SACH</name>
<proteinExistence type="inferred from homology"/>
<dbReference type="InterPro" id="IPR047139">
    <property type="entry name" value="ANKZ1/VMS1"/>
</dbReference>
<dbReference type="PANTHER" id="PTHR16036">
    <property type="entry name" value="ANKYRIN REPEAT AND ZINC FINGER DOMAIN-CONTAINING PROTEIN 1"/>
    <property type="match status" value="1"/>
</dbReference>
<keyword evidence="4 10" id="KW-0540">Nuclease</keyword>
<keyword evidence="9" id="KW-0175">Coiled coil</keyword>
<feature type="active site" evidence="10">
    <location>
        <position position="278"/>
    </location>
</feature>
<feature type="region of interest" description="Disordered" evidence="11">
    <location>
        <begin position="559"/>
        <end position="618"/>
    </location>
</feature>
<sequence length="618" mass="69981">MNVKAADIKGQDLYIFDLRDDVLDSLELMVFDSSVMEVRKNQLNNDQRATGYKNGNLDSPGCGSCEIELGSLDSRKEHYKTDYHRFNIKRKLSGLSPVSSTEFDIIAENDDLESLSGSDSSSDSDGEDVDLYQEDKDKLTAILEDEVANMALRDDGSTRPDSHLNTRSPQIYFKSSLLPTNQIFAAFKALFSAPEVEVPLQTIRGWNENGRNDTEVPFSALFMIGGGHFAGAILSHKRLNIKGNMSKSGETLQERAVQLLEHKTIHRYTTRRKQGGSQSAMDSSKGKANSAGSSLRRYNETALKIDIQKLLQQWEPYLQKCKNIFIRAKSANDRKIFFDAKTCLDKNDPRIRNFPFTTKRPTSHELKRAWCQLTYLHFSEKPQTSPGPKPAAIKEPHKLPPQKSVPTEIPIKELQTAELLSLLKKSKAPMLISYLRKHNLNVDMLLEPQQDYVQTPTMLHFASQHGLKNMVFILLNNLKSDPTTKNVFGKTPWELTKKKEVQQSFQIARSNLGEDLVDWSTSHVGPAMTREEVERANEIEEKRIGSERSRLIEQELTAAKEKQQKEKDAKRGSGKLLAPQLSAAQQNMNSLTDDQRMRLMREQRARAAESRAKLNANR</sequence>
<dbReference type="InterPro" id="IPR041175">
    <property type="entry name" value="VLRF1/Vms1"/>
</dbReference>
<evidence type="ECO:0000313" key="14">
    <source>
        <dbReference type="Proteomes" id="UP000190274"/>
    </source>
</evidence>
<accession>A0A1G4K1L8</accession>
<dbReference type="GO" id="GO:0071630">
    <property type="term" value="P:nuclear protein quality control by the ubiquitin-proteasome system"/>
    <property type="evidence" value="ECO:0007669"/>
    <property type="project" value="EnsemblFungi"/>
</dbReference>
<organism evidence="13 14">
    <name type="scientific">Lachancea dasiensis</name>
    <dbReference type="NCBI Taxonomy" id="1072105"/>
    <lineage>
        <taxon>Eukaryota</taxon>
        <taxon>Fungi</taxon>
        <taxon>Dikarya</taxon>
        <taxon>Ascomycota</taxon>
        <taxon>Saccharomycotina</taxon>
        <taxon>Saccharomycetes</taxon>
        <taxon>Saccharomycetales</taxon>
        <taxon>Saccharomycetaceae</taxon>
        <taxon>Lachancea</taxon>
    </lineage>
</organism>
<dbReference type="PANTHER" id="PTHR16036:SF2">
    <property type="entry name" value="TRNA ENDONUCLEASE ANKZF1"/>
    <property type="match status" value="1"/>
</dbReference>
<evidence type="ECO:0000256" key="2">
    <source>
        <dbReference type="ARBA" id="ARBA00009262"/>
    </source>
</evidence>
<evidence type="ECO:0000256" key="5">
    <source>
        <dbReference type="ARBA" id="ARBA00022737"/>
    </source>
</evidence>
<feature type="domain" description="VLRF1" evidence="12">
    <location>
        <begin position="215"/>
        <end position="376"/>
    </location>
</feature>
<dbReference type="EMBL" id="LT598461">
    <property type="protein sequence ID" value="SCU97456.1"/>
    <property type="molecule type" value="Genomic_DNA"/>
</dbReference>
<dbReference type="InterPro" id="IPR036770">
    <property type="entry name" value="Ankyrin_rpt-contain_sf"/>
</dbReference>
<feature type="compositionally biased region" description="Basic and acidic residues" evidence="11">
    <location>
        <begin position="593"/>
        <end position="612"/>
    </location>
</feature>
<comment type="subcellular location">
    <subcellularLocation>
        <location evidence="1">Cytoplasm</location>
    </subcellularLocation>
</comment>
<dbReference type="Proteomes" id="UP000190274">
    <property type="component" value="Chromosome H"/>
</dbReference>
<keyword evidence="3 10" id="KW-0963">Cytoplasm</keyword>
<feature type="compositionally biased region" description="Polar residues" evidence="11">
    <location>
        <begin position="582"/>
        <end position="592"/>
    </location>
</feature>
<gene>
    <name evidence="13" type="ORF">LADA_0H06392G</name>
</gene>
<feature type="region of interest" description="Disordered" evidence="11">
    <location>
        <begin position="381"/>
        <end position="405"/>
    </location>
</feature>
<evidence type="ECO:0000256" key="9">
    <source>
        <dbReference type="ARBA" id="ARBA00023054"/>
    </source>
</evidence>
<evidence type="ECO:0000256" key="6">
    <source>
        <dbReference type="ARBA" id="ARBA00022759"/>
    </source>
</evidence>
<keyword evidence="7 10" id="KW-0378">Hydrolase</keyword>
<comment type="domain">
    <text evidence="10">The VLRF1 domain mediates binding to the 60S ribosomal subunit.</text>
</comment>
<dbReference type="STRING" id="1266660.A0A1G4K1L8"/>
<reference evidence="13 14" key="1">
    <citation type="submission" date="2016-03" db="EMBL/GenBank/DDBJ databases">
        <authorList>
            <person name="Devillers H."/>
        </authorList>
    </citation>
    <scope>NUCLEOTIDE SEQUENCE [LARGE SCALE GENOMIC DNA]</scope>
    <source>
        <strain evidence="13">CBS 10888</strain>
    </source>
</reference>
<comment type="similarity">
    <text evidence="2 10">Belongs to the ANKZF1/VMS1 family.</text>
</comment>
<dbReference type="GO" id="GO:0036503">
    <property type="term" value="P:ERAD pathway"/>
    <property type="evidence" value="ECO:0007669"/>
    <property type="project" value="EnsemblFungi"/>
</dbReference>
<keyword evidence="5" id="KW-0677">Repeat</keyword>
<evidence type="ECO:0000256" key="7">
    <source>
        <dbReference type="ARBA" id="ARBA00022801"/>
    </source>
</evidence>
<keyword evidence="14" id="KW-1185">Reference proteome</keyword>
<evidence type="ECO:0000256" key="11">
    <source>
        <dbReference type="SAM" id="MobiDB-lite"/>
    </source>
</evidence>
<evidence type="ECO:0000256" key="4">
    <source>
        <dbReference type="ARBA" id="ARBA00022722"/>
    </source>
</evidence>
<evidence type="ECO:0000256" key="10">
    <source>
        <dbReference type="PROSITE-ProRule" id="PRU01389"/>
    </source>
</evidence>
<evidence type="ECO:0000259" key="12">
    <source>
        <dbReference type="PROSITE" id="PS52044"/>
    </source>
</evidence>
<dbReference type="Gene3D" id="1.25.40.20">
    <property type="entry name" value="Ankyrin repeat-containing domain"/>
    <property type="match status" value="1"/>
</dbReference>
<evidence type="ECO:0000256" key="1">
    <source>
        <dbReference type="ARBA" id="ARBA00004496"/>
    </source>
</evidence>
<dbReference type="GO" id="GO:0005789">
    <property type="term" value="C:endoplasmic reticulum membrane"/>
    <property type="evidence" value="ECO:0007669"/>
    <property type="project" value="EnsemblFungi"/>
</dbReference>
<dbReference type="GO" id="GO:0005829">
    <property type="term" value="C:cytosol"/>
    <property type="evidence" value="ECO:0007669"/>
    <property type="project" value="EnsemblFungi"/>
</dbReference>
<dbReference type="GO" id="GO:0004521">
    <property type="term" value="F:RNA endonuclease activity"/>
    <property type="evidence" value="ECO:0007669"/>
    <property type="project" value="EnsemblFungi"/>
</dbReference>
<evidence type="ECO:0000313" key="13">
    <source>
        <dbReference type="EMBL" id="SCU97456.1"/>
    </source>
</evidence>
<keyword evidence="8" id="KW-0040">ANK repeat</keyword>
<dbReference type="OrthoDB" id="429841at2759"/>
<dbReference type="AlphaFoldDB" id="A0A1G4K1L8"/>
<dbReference type="PROSITE" id="PS52044">
    <property type="entry name" value="VLRF1"/>
    <property type="match status" value="1"/>
</dbReference>
<protein>
    <submittedName>
        <fullName evidence="13">LADA_0H06392g1_1</fullName>
    </submittedName>
</protein>
<dbReference type="Pfam" id="PF18826">
    <property type="entry name" value="bVLRF1"/>
    <property type="match status" value="1"/>
</dbReference>
<keyword evidence="6 10" id="KW-0255">Endonuclease</keyword>
<feature type="compositionally biased region" description="Basic and acidic residues" evidence="11">
    <location>
        <begin position="559"/>
        <end position="571"/>
    </location>
</feature>
<evidence type="ECO:0000256" key="3">
    <source>
        <dbReference type="ARBA" id="ARBA00022490"/>
    </source>
</evidence>
<dbReference type="GO" id="GO:0004045">
    <property type="term" value="F:peptidyl-tRNA hydrolase activity"/>
    <property type="evidence" value="ECO:0007669"/>
    <property type="project" value="EnsemblFungi"/>
</dbReference>
<evidence type="ECO:0000256" key="8">
    <source>
        <dbReference type="ARBA" id="ARBA00023043"/>
    </source>
</evidence>
<dbReference type="GO" id="GO:0072671">
    <property type="term" value="P:mitochondria-associated ubiquitin-dependent protein catabolic process"/>
    <property type="evidence" value="ECO:0007669"/>
    <property type="project" value="EnsemblFungi"/>
</dbReference>
<feature type="region of interest" description="Disordered" evidence="11">
    <location>
        <begin position="269"/>
        <end position="293"/>
    </location>
</feature>